<dbReference type="InterPro" id="IPR002733">
    <property type="entry name" value="AMMECR1_domain"/>
</dbReference>
<evidence type="ECO:0000259" key="2">
    <source>
        <dbReference type="PROSITE" id="PS51112"/>
    </source>
</evidence>
<proteinExistence type="predicted"/>
<comment type="caution">
    <text evidence="3">The sequence shown here is derived from an EMBL/GenBank/DDBJ whole genome shotgun (WGS) entry which is preliminary data.</text>
</comment>
<organism evidence="3 4">
    <name type="scientific">Geosmithia morbida</name>
    <dbReference type="NCBI Taxonomy" id="1094350"/>
    <lineage>
        <taxon>Eukaryota</taxon>
        <taxon>Fungi</taxon>
        <taxon>Dikarya</taxon>
        <taxon>Ascomycota</taxon>
        <taxon>Pezizomycotina</taxon>
        <taxon>Sordariomycetes</taxon>
        <taxon>Hypocreomycetidae</taxon>
        <taxon>Hypocreales</taxon>
        <taxon>Bionectriaceae</taxon>
        <taxon>Geosmithia</taxon>
    </lineage>
</organism>
<dbReference type="SUPFAM" id="SSF143447">
    <property type="entry name" value="AMMECR1-like"/>
    <property type="match status" value="1"/>
</dbReference>
<dbReference type="NCBIfam" id="TIGR00296">
    <property type="entry name" value="TIGR00296 family protein"/>
    <property type="match status" value="1"/>
</dbReference>
<dbReference type="Gene3D" id="3.30.700.20">
    <property type="entry name" value="Hypothetical protein ph0010, domain 1"/>
    <property type="match status" value="1"/>
</dbReference>
<dbReference type="RefSeq" id="XP_035324724.1">
    <property type="nucleotide sequence ID" value="XM_035463300.1"/>
</dbReference>
<dbReference type="InterPro" id="IPR023473">
    <property type="entry name" value="AMMECR1"/>
</dbReference>
<protein>
    <submittedName>
        <fullName evidence="3">AMMECR1</fullName>
    </submittedName>
</protein>
<gene>
    <name evidence="3" type="ORF">GMORB2_1318</name>
</gene>
<sequence>MATPVHCIACFEVLDAHHSERKPLSLEEIQSSWNDYTAYKNKDAAGPRNPAVTRVAADAAADSSPTSSASSNSSVSIGGAPSTPASSVSLASVVAGNIPDEAPLFVTWDIADSDDARDGDGEDDEDYNLRGCIGTFQAQPLSEGVPEYALISALQDTRFSPISRREMPRLRVSVTLLTDFEPVDDPYDWVVGTHGVRLSFTDRGRRYGSTYLPDVASEQGWTREEALFSLTRKAGWVGSQAQWRELPLRVTRYQGKKCSVGYGEFSNWRRWVESENGP</sequence>
<reference evidence="3" key="1">
    <citation type="submission" date="2020-03" db="EMBL/GenBank/DDBJ databases">
        <title>Site-based positive gene gene selection in Geosmithia morbida across the United States reveals a broad range of putative effectors and factors for local host and environmental adapation.</title>
        <authorList>
            <person name="Onufrak A."/>
            <person name="Murdoch R.W."/>
            <person name="Gazis R."/>
            <person name="Huff M."/>
            <person name="Staton M."/>
            <person name="Klingeman W."/>
            <person name="Hadziabdic D."/>
        </authorList>
    </citation>
    <scope>NUCLEOTIDE SEQUENCE</scope>
    <source>
        <strain evidence="3">1262</strain>
    </source>
</reference>
<dbReference type="EMBL" id="JAANYQ010000002">
    <property type="protein sequence ID" value="KAF4126072.1"/>
    <property type="molecule type" value="Genomic_DNA"/>
</dbReference>
<dbReference type="InterPro" id="IPR036071">
    <property type="entry name" value="AMMECR1_dom_sf"/>
</dbReference>
<dbReference type="PROSITE" id="PS51112">
    <property type="entry name" value="AMMECR1"/>
    <property type="match status" value="1"/>
</dbReference>
<dbReference type="AlphaFoldDB" id="A0A9P4Z0V9"/>
<dbReference type="OrthoDB" id="24630at2759"/>
<dbReference type="PANTHER" id="PTHR13016:SF0">
    <property type="entry name" value="AMME SYNDROME CANDIDATE GENE 1 PROTEIN"/>
    <property type="match status" value="1"/>
</dbReference>
<name>A0A9P4Z0V9_9HYPO</name>
<feature type="region of interest" description="Disordered" evidence="1">
    <location>
        <begin position="56"/>
        <end position="81"/>
    </location>
</feature>
<dbReference type="PANTHER" id="PTHR13016">
    <property type="entry name" value="AMMECR1 HOMOLOG"/>
    <property type="match status" value="1"/>
</dbReference>
<evidence type="ECO:0000313" key="4">
    <source>
        <dbReference type="Proteomes" id="UP000749293"/>
    </source>
</evidence>
<accession>A0A9P4Z0V9</accession>
<evidence type="ECO:0000313" key="3">
    <source>
        <dbReference type="EMBL" id="KAF4126072.1"/>
    </source>
</evidence>
<dbReference type="Pfam" id="PF01871">
    <property type="entry name" value="AMMECR1"/>
    <property type="match status" value="1"/>
</dbReference>
<dbReference type="GeneID" id="55967548"/>
<dbReference type="InterPro" id="IPR027485">
    <property type="entry name" value="AMMECR1_N"/>
</dbReference>
<feature type="domain" description="AMMECR1" evidence="2">
    <location>
        <begin position="59"/>
        <end position="269"/>
    </location>
</feature>
<evidence type="ECO:0000256" key="1">
    <source>
        <dbReference type="SAM" id="MobiDB-lite"/>
    </source>
</evidence>
<keyword evidence="4" id="KW-1185">Reference proteome</keyword>
<dbReference type="Proteomes" id="UP000749293">
    <property type="component" value="Unassembled WGS sequence"/>
</dbReference>